<evidence type="ECO:0000256" key="1">
    <source>
        <dbReference type="SAM" id="MobiDB-lite"/>
    </source>
</evidence>
<dbReference type="PROSITE" id="PS50022">
    <property type="entry name" value="FA58C_3"/>
    <property type="match status" value="2"/>
</dbReference>
<feature type="transmembrane region" description="Helical" evidence="2">
    <location>
        <begin position="1369"/>
        <end position="1387"/>
    </location>
</feature>
<protein>
    <submittedName>
        <fullName evidence="4">Arabinofuranan 3-O-arabinosyltransferase</fullName>
    </submittedName>
</protein>
<reference evidence="5" key="1">
    <citation type="submission" date="2016-12" db="EMBL/GenBank/DDBJ databases">
        <authorList>
            <person name="Varghese N."/>
            <person name="Submissions S."/>
        </authorList>
    </citation>
    <scope>NUCLEOTIDE SEQUENCE [LARGE SCALE GENOMIC DNA]</scope>
    <source>
        <strain evidence="5">DSM 45599</strain>
    </source>
</reference>
<evidence type="ECO:0000256" key="2">
    <source>
        <dbReference type="SAM" id="Phobius"/>
    </source>
</evidence>
<dbReference type="InterPro" id="IPR000421">
    <property type="entry name" value="FA58C"/>
</dbReference>
<sequence length="1404" mass="148251">MRKASQPARESAPGGASSAVWRLRAASVCVALTALAFLQEPGKIVMDTKVDLATNPVGWLERSLHVWNPAGSFGQLQNQTYGYLWPMGPFFAAGDAVGMPAWVVQRLWWALLMCVACIGVMQLAERLAIGTPAARIIAGVAFALSPRMITELGPISVEAWPSAIAPWVLVPLVGLAHGSSLRRAVAWSALAVACAGGVNATAVLAVVPLAVLWLATLRPMRRRLVAIGAWGVAVAAATAWWLVPLLVLGRYSPPFLDYIETAPVTTRVTDLTTTMRGASHWLAYGRSWDAGAQLALDGPLIIATMVVAGLGLAGLARSGMPHRRFLVTGLLVGVALVGMGHVAAVDGLFAESQRSFLDGAGAPLRNVHKFDVVVRLPLILGTAHLLGVLARTAAMTGRRWHSARKRAIVVKVVALTGIAAIASPALAGQLPIKGSFDSVPGYWQAAGSWLDANLGRDRVLVAPAARFPNYRWGGPADEITQPLLKSSWAVRNSIPLTPPTTIRLLDAFESVLATGAGSDGLTDLLARSGVRYVLLRSDLNYGESRAARPVQVRQALGRSPGLRLVAAFGPMVGGGQAFGGYRDQGLDVPTRALEVYEVQQVVQPVVAYDATAISTVVGGPESLLDIAAARRLNGAPTVLAGDLPNGQALGPVLLTDGMRRREVTFGLLHDNASATTEADQRSLLSGVARDYLPPWGDEYSTVTRYAGISGVTASSSWAQPHPLTGSRPAHHPYAAVDGDPSTSWRTAPSAPTRQWLEVELAEPMKISDVRLRFDTEADALPTKVTVRSGAERVTVDSFDPTLTVRLPGVHSSTRIRVTIESALPVRTGQGRVGIAELEIPGVQATRTLVTPQGPATTQPATVVLTSSPTTDSCFFVDDVPRCGSGVGRASEDGGQLDRTVVLPAGASYTPAIWARPKAGPQLNALLDAEVAKSWPLTLAPRVTASSTAVPDPAARPGAVLDGDPATAWLPASEDEAPWLKLNWLTTRTINGLRLSSADSVARARPWRVTVIGDGGVRGGTVGKDGLLRFDRPLRTDEVTILFRASTSVKSFDPYKGRSERLPLGIGEVSTLPAGPPIAVNLDERVTLPCGSGPTLQVAGKQMRTAVTASRRELLELREVRATACGEKVSKPLELPAGELRVVASGSDLTTPTRLVLDPAGRTGPTATPSPVRIVDWSATERRLHVAANPGGTVLAVRENENPGWQATVAGQKLTPITVDGWQQGWLLPPGLGGDVVLRFTPDRTYRAGLVAGAVLLGVVLLLAVLPTRRPPRPLAAAPGRRRREWLLPGVVGAAALLTVGGIWAVVLATVGALVLVALGVLAPHLHRSELRRLRRISRLVAWLLPVLCFGVAGWISLVDPLHHTSAAPQLAALAALTALWCSVALPARRLAVADPQRSTGRSTT</sequence>
<evidence type="ECO:0000313" key="5">
    <source>
        <dbReference type="Proteomes" id="UP000185124"/>
    </source>
</evidence>
<dbReference type="Pfam" id="PF11847">
    <property type="entry name" value="GT-C_AftD"/>
    <property type="match status" value="1"/>
</dbReference>
<dbReference type="InterPro" id="IPR008979">
    <property type="entry name" value="Galactose-bd-like_sf"/>
</dbReference>
<evidence type="ECO:0000259" key="3">
    <source>
        <dbReference type="PROSITE" id="PS50022"/>
    </source>
</evidence>
<name>A0A1N5ZVI5_9ACTN</name>
<keyword evidence="2" id="KW-0812">Transmembrane</keyword>
<dbReference type="Gene3D" id="2.60.120.260">
    <property type="entry name" value="Galactose-binding domain-like"/>
    <property type="match status" value="2"/>
</dbReference>
<feature type="transmembrane region" description="Helical" evidence="2">
    <location>
        <begin position="224"/>
        <end position="243"/>
    </location>
</feature>
<feature type="transmembrane region" description="Helical" evidence="2">
    <location>
        <begin position="294"/>
        <end position="313"/>
    </location>
</feature>
<gene>
    <name evidence="4" type="ORF">SAMN04489832_4519</name>
</gene>
<feature type="transmembrane region" description="Helical" evidence="2">
    <location>
        <begin position="406"/>
        <end position="427"/>
    </location>
</feature>
<dbReference type="GO" id="GO:0016740">
    <property type="term" value="F:transferase activity"/>
    <property type="evidence" value="ECO:0007669"/>
    <property type="project" value="UniProtKB-KW"/>
</dbReference>
<proteinExistence type="predicted"/>
<evidence type="ECO:0000313" key="4">
    <source>
        <dbReference type="EMBL" id="SIN25804.1"/>
    </source>
</evidence>
<feature type="domain" description="F5/8 type C" evidence="3">
    <location>
        <begin position="690"/>
        <end position="771"/>
    </location>
</feature>
<feature type="transmembrane region" description="Helical" evidence="2">
    <location>
        <begin position="1245"/>
        <end position="1265"/>
    </location>
</feature>
<dbReference type="InterPro" id="IPR056997">
    <property type="entry name" value="CBM_AftD"/>
</dbReference>
<feature type="domain" description="F5/8 type C" evidence="3">
    <location>
        <begin position="918"/>
        <end position="1014"/>
    </location>
</feature>
<feature type="transmembrane region" description="Helical" evidence="2">
    <location>
        <begin position="372"/>
        <end position="394"/>
    </location>
</feature>
<dbReference type="Pfam" id="PF24607">
    <property type="entry name" value="CBM_AftD"/>
    <property type="match status" value="1"/>
</dbReference>
<dbReference type="STRING" id="709881.SAMN04489832_4519"/>
<accession>A0A1N5ZVI5</accession>
<feature type="transmembrane region" description="Helical" evidence="2">
    <location>
        <begin position="107"/>
        <end position="124"/>
    </location>
</feature>
<keyword evidence="4" id="KW-0808">Transferase</keyword>
<organism evidence="4 5">
    <name type="scientific">Micromonospora cremea</name>
    <dbReference type="NCBI Taxonomy" id="709881"/>
    <lineage>
        <taxon>Bacteria</taxon>
        <taxon>Bacillati</taxon>
        <taxon>Actinomycetota</taxon>
        <taxon>Actinomycetes</taxon>
        <taxon>Micromonosporales</taxon>
        <taxon>Micromonosporaceae</taxon>
        <taxon>Micromonospora</taxon>
    </lineage>
</organism>
<dbReference type="SUPFAM" id="SSF49785">
    <property type="entry name" value="Galactose-binding domain-like"/>
    <property type="match status" value="2"/>
</dbReference>
<feature type="transmembrane region" description="Helical" evidence="2">
    <location>
        <begin position="1310"/>
        <end position="1327"/>
    </location>
</feature>
<feature type="transmembrane region" description="Helical" evidence="2">
    <location>
        <begin position="1339"/>
        <end position="1357"/>
    </location>
</feature>
<feature type="transmembrane region" description="Helical" evidence="2">
    <location>
        <begin position="185"/>
        <end position="212"/>
    </location>
</feature>
<dbReference type="EMBL" id="FSQT01000002">
    <property type="protein sequence ID" value="SIN25804.1"/>
    <property type="molecule type" value="Genomic_DNA"/>
</dbReference>
<feature type="region of interest" description="Disordered" evidence="1">
    <location>
        <begin position="722"/>
        <end position="744"/>
    </location>
</feature>
<keyword evidence="5" id="KW-1185">Reference proteome</keyword>
<keyword evidence="2" id="KW-0472">Membrane</keyword>
<dbReference type="Proteomes" id="UP000185124">
    <property type="component" value="Unassembled WGS sequence"/>
</dbReference>
<keyword evidence="2" id="KW-1133">Transmembrane helix</keyword>
<feature type="transmembrane region" description="Helical" evidence="2">
    <location>
        <begin position="1285"/>
        <end position="1304"/>
    </location>
</feature>
<dbReference type="Pfam" id="PF00754">
    <property type="entry name" value="F5_F8_type_C"/>
    <property type="match status" value="1"/>
</dbReference>
<dbReference type="InterPro" id="IPR021798">
    <property type="entry name" value="AftD_N"/>
</dbReference>
<feature type="transmembrane region" description="Helical" evidence="2">
    <location>
        <begin position="325"/>
        <end position="344"/>
    </location>
</feature>